<comment type="caution">
    <text evidence="10">The sequence shown here is derived from an EMBL/GenBank/DDBJ whole genome shotgun (WGS) entry which is preliminary data.</text>
</comment>
<dbReference type="EMBL" id="JAUKUA010000004">
    <property type="protein sequence ID" value="KAK0716028.1"/>
    <property type="molecule type" value="Genomic_DNA"/>
</dbReference>
<dbReference type="Proteomes" id="UP001172102">
    <property type="component" value="Unassembled WGS sequence"/>
</dbReference>
<dbReference type="PANTHER" id="PTHR11474:SF76">
    <property type="entry name" value="SHKT DOMAIN-CONTAINING PROTEIN"/>
    <property type="match status" value="1"/>
</dbReference>
<evidence type="ECO:0000256" key="3">
    <source>
        <dbReference type="ARBA" id="ARBA00022723"/>
    </source>
</evidence>
<dbReference type="AlphaFoldDB" id="A0AA40DY87"/>
<dbReference type="GO" id="GO:0046872">
    <property type="term" value="F:metal ion binding"/>
    <property type="evidence" value="ECO:0007669"/>
    <property type="project" value="UniProtKB-KW"/>
</dbReference>
<feature type="domain" description="Tyrosinase copper-binding" evidence="8">
    <location>
        <begin position="72"/>
        <end position="89"/>
    </location>
</feature>
<dbReference type="PRINTS" id="PR00092">
    <property type="entry name" value="TYROSINASE"/>
</dbReference>
<dbReference type="SUPFAM" id="SSF48056">
    <property type="entry name" value="Di-copper centre-containing domain"/>
    <property type="match status" value="1"/>
</dbReference>
<dbReference type="Pfam" id="PF00264">
    <property type="entry name" value="Tyrosinase"/>
    <property type="match status" value="1"/>
</dbReference>
<evidence type="ECO:0000313" key="11">
    <source>
        <dbReference type="Proteomes" id="UP001172102"/>
    </source>
</evidence>
<keyword evidence="11" id="KW-1185">Reference proteome</keyword>
<dbReference type="GO" id="GO:0004503">
    <property type="term" value="F:tyrosinase activity"/>
    <property type="evidence" value="ECO:0007669"/>
    <property type="project" value="UniProtKB-EC"/>
</dbReference>
<evidence type="ECO:0000256" key="2">
    <source>
        <dbReference type="ARBA" id="ARBA00011906"/>
    </source>
</evidence>
<dbReference type="PROSITE" id="PS00498">
    <property type="entry name" value="TYROSINASE_2"/>
    <property type="match status" value="1"/>
</dbReference>
<evidence type="ECO:0000313" key="10">
    <source>
        <dbReference type="EMBL" id="KAK0716028.1"/>
    </source>
</evidence>
<evidence type="ECO:0000256" key="5">
    <source>
        <dbReference type="ARBA" id="ARBA00023101"/>
    </source>
</evidence>
<dbReference type="InterPro" id="IPR008922">
    <property type="entry name" value="Di-copper_centre_dom_sf"/>
</dbReference>
<gene>
    <name evidence="10" type="ORF">B0H67DRAFT_538854</name>
</gene>
<protein>
    <recommendedName>
        <fullName evidence="2">tyrosinase</fullName>
        <ecNumber evidence="2">1.14.18.1</ecNumber>
    </recommendedName>
</protein>
<dbReference type="EC" id="1.14.18.1" evidence="2"/>
<name>A0AA40DY87_9PEZI</name>
<dbReference type="InterPro" id="IPR002227">
    <property type="entry name" value="Tyrosinase_Cu-bd"/>
</dbReference>
<keyword evidence="4" id="KW-0186">Copper</keyword>
<reference evidence="10" key="1">
    <citation type="submission" date="2023-06" db="EMBL/GenBank/DDBJ databases">
        <title>Genome-scale phylogeny and comparative genomics of the fungal order Sordariales.</title>
        <authorList>
            <consortium name="Lawrence Berkeley National Laboratory"/>
            <person name="Hensen N."/>
            <person name="Bonometti L."/>
            <person name="Westerberg I."/>
            <person name="Brannstrom I.O."/>
            <person name="Guillou S."/>
            <person name="Cros-Aarteil S."/>
            <person name="Calhoun S."/>
            <person name="Haridas S."/>
            <person name="Kuo A."/>
            <person name="Mondo S."/>
            <person name="Pangilinan J."/>
            <person name="Riley R."/>
            <person name="Labutti K."/>
            <person name="Andreopoulos B."/>
            <person name="Lipzen A."/>
            <person name="Chen C."/>
            <person name="Yanf M."/>
            <person name="Daum C."/>
            <person name="Ng V."/>
            <person name="Clum A."/>
            <person name="Steindorff A."/>
            <person name="Ohm R."/>
            <person name="Martin F."/>
            <person name="Silar P."/>
            <person name="Natvig D."/>
            <person name="Lalanne C."/>
            <person name="Gautier V."/>
            <person name="Ament-Velasquez S.L."/>
            <person name="Kruys A."/>
            <person name="Hutchinson M.I."/>
            <person name="Powell A.J."/>
            <person name="Barry K."/>
            <person name="Miller A.N."/>
            <person name="Grigoriev I.V."/>
            <person name="Debuchy R."/>
            <person name="Gladieux P."/>
            <person name="Thoren M.H."/>
            <person name="Johannesson H."/>
        </authorList>
    </citation>
    <scope>NUCLEOTIDE SEQUENCE</scope>
    <source>
        <strain evidence="10">SMH4607-1</strain>
    </source>
</reference>
<evidence type="ECO:0000256" key="6">
    <source>
        <dbReference type="ARBA" id="ARBA00048233"/>
    </source>
</evidence>
<dbReference type="PROSITE" id="PS00497">
    <property type="entry name" value="TYROSINASE_1"/>
    <property type="match status" value="1"/>
</dbReference>
<proteinExistence type="inferred from homology"/>
<evidence type="ECO:0000259" key="9">
    <source>
        <dbReference type="PROSITE" id="PS00498"/>
    </source>
</evidence>
<keyword evidence="3" id="KW-0479">Metal-binding</keyword>
<evidence type="ECO:0000259" key="8">
    <source>
        <dbReference type="PROSITE" id="PS00497"/>
    </source>
</evidence>
<accession>A0AA40DY87</accession>
<evidence type="ECO:0000256" key="4">
    <source>
        <dbReference type="ARBA" id="ARBA00023008"/>
    </source>
</evidence>
<evidence type="ECO:0000256" key="7">
    <source>
        <dbReference type="ARBA" id="ARBA00048881"/>
    </source>
</evidence>
<evidence type="ECO:0000256" key="1">
    <source>
        <dbReference type="ARBA" id="ARBA00009928"/>
    </source>
</evidence>
<comment type="similarity">
    <text evidence="1">Belongs to the tyrosinase family.</text>
</comment>
<organism evidence="10 11">
    <name type="scientific">Lasiosphaeris hirsuta</name>
    <dbReference type="NCBI Taxonomy" id="260670"/>
    <lineage>
        <taxon>Eukaryota</taxon>
        <taxon>Fungi</taxon>
        <taxon>Dikarya</taxon>
        <taxon>Ascomycota</taxon>
        <taxon>Pezizomycotina</taxon>
        <taxon>Sordariomycetes</taxon>
        <taxon>Sordariomycetidae</taxon>
        <taxon>Sordariales</taxon>
        <taxon>Lasiosphaeriaceae</taxon>
        <taxon>Lasiosphaeris</taxon>
    </lineage>
</organism>
<dbReference type="InterPro" id="IPR050316">
    <property type="entry name" value="Tyrosinase/Hemocyanin"/>
</dbReference>
<dbReference type="GO" id="GO:0042438">
    <property type="term" value="P:melanin biosynthetic process"/>
    <property type="evidence" value="ECO:0007669"/>
    <property type="project" value="UniProtKB-KW"/>
</dbReference>
<sequence length="525" mass="59037">MAAVRRSIQSLQKDYDDGNRAPLESLVKAWRGIMALPPYHPNSFFCIGGFHGEPFRGPGVTNPDWWGGYCNHANVLFPTWHRAYLLRLENALRSIDGCEDVRLPYWDETLDTENPIPAIFTSPTFPLVGGDPNPLYSYALQEALVNHANDNRYTKHRGYQTVRYPLSGLVGTEADRANTANHNEIYADADQNVTILRKNVTAWLTGTVEIPDDGSGARIPDTYSVLSRYKLCLEAPNYTVFSNTRSQNQWIEDNNPGGRHYVVSLESPHNAIHLAVGGFYQRGKYNASPIIGANGDMGANETASFDPIFFFHHCFIDYAFWKWQELNDSTARGSLNVIRGYAGTVVPERGGVPFLPPGTELNMDTSLYPFRKPDQKYYSSQDVTDIRELGYDYEPGSLDPLVWSPSIRLPEIEKEIVGFKRVHNINRADYSGSFVIRTFVQTNPSNKTEIGHEAVLSRRNIADCANCQDKLDVQSLVPIYKGMLGALFRDAQDQVEYSVEIHTHDSFDTSIDPALKRGRPVVDDL</sequence>
<keyword evidence="5" id="KW-0470">Melanin biosynthesis</keyword>
<dbReference type="PANTHER" id="PTHR11474">
    <property type="entry name" value="TYROSINASE FAMILY MEMBER"/>
    <property type="match status" value="1"/>
</dbReference>
<feature type="domain" description="Tyrosinase copper-binding" evidence="9">
    <location>
        <begin position="306"/>
        <end position="317"/>
    </location>
</feature>
<comment type="catalytic activity">
    <reaction evidence="7">
        <text>L-tyrosine + O2 = L-dopaquinone + H2O</text>
        <dbReference type="Rhea" id="RHEA:18117"/>
        <dbReference type="ChEBI" id="CHEBI:15377"/>
        <dbReference type="ChEBI" id="CHEBI:15379"/>
        <dbReference type="ChEBI" id="CHEBI:57924"/>
        <dbReference type="ChEBI" id="CHEBI:58315"/>
        <dbReference type="EC" id="1.14.18.1"/>
    </reaction>
</comment>
<comment type="catalytic activity">
    <reaction evidence="6">
        <text>2 L-dopa + O2 = 2 L-dopaquinone + 2 H2O</text>
        <dbReference type="Rhea" id="RHEA:34287"/>
        <dbReference type="ChEBI" id="CHEBI:15377"/>
        <dbReference type="ChEBI" id="CHEBI:15379"/>
        <dbReference type="ChEBI" id="CHEBI:57504"/>
        <dbReference type="ChEBI" id="CHEBI:57924"/>
        <dbReference type="EC" id="1.14.18.1"/>
    </reaction>
</comment>
<dbReference type="Gene3D" id="1.10.1280.10">
    <property type="entry name" value="Di-copper center containing domain from catechol oxidase"/>
    <property type="match status" value="1"/>
</dbReference>